<evidence type="ECO:0000313" key="2">
    <source>
        <dbReference type="Proteomes" id="UP000036013"/>
    </source>
</evidence>
<reference evidence="1 2" key="1">
    <citation type="submission" date="2015-06" db="EMBL/GenBank/DDBJ databases">
        <authorList>
            <person name="Adams M."/>
            <person name="Sutton G."/>
            <person name="Nelson K."/>
            <person name="Bonomo R."/>
            <person name="McCorrison J."/>
            <person name="Sanka R."/>
            <person name="Brinkac L."/>
            <person name="Nierman W."/>
        </authorList>
    </citation>
    <scope>NUCLEOTIDE SEQUENCE [LARGE SCALE GENOMIC DNA]</scope>
    <source>
        <strain evidence="1 2">GN02692</strain>
    </source>
</reference>
<name>A0A837LL78_9ENTR</name>
<dbReference type="Proteomes" id="UP000036013">
    <property type="component" value="Unassembled WGS sequence"/>
</dbReference>
<organism evidence="1 2">
    <name type="scientific">Enterobacter roggenkampii</name>
    <dbReference type="NCBI Taxonomy" id="1812935"/>
    <lineage>
        <taxon>Bacteria</taxon>
        <taxon>Pseudomonadati</taxon>
        <taxon>Pseudomonadota</taxon>
        <taxon>Gammaproteobacteria</taxon>
        <taxon>Enterobacterales</taxon>
        <taxon>Enterobacteriaceae</taxon>
        <taxon>Enterobacter</taxon>
        <taxon>Enterobacter cloacae complex</taxon>
    </lineage>
</organism>
<accession>A0A837LL78</accession>
<sequence>MEGKNKHGLSRYIPEEVKREVRRRCGFGCVICGFGFYDYEHFKPDFVDAKVHDPKGMTLLCSQCNQKRARGRLSAHTVEMADRNPKCRQEGFASEMFDFHNAPITVKFAGVKFHNCQHLIVVNEQPILSVKPSEHPDGPMLLSGVFCNSIGQETLLIHENEWHAKTDNWDVECIGARITIRSAPGEFALVIRMEVPGGLVIERLDMLYEGVRIKGNDDILEVSINGGLWHKWQTCSMTNCFTGLSIKSRITAANDSVYEA</sequence>
<evidence type="ECO:0008006" key="3">
    <source>
        <dbReference type="Google" id="ProtNLM"/>
    </source>
</evidence>
<protein>
    <recommendedName>
        <fullName evidence="3">HNH endonuclease</fullName>
    </recommendedName>
</protein>
<gene>
    <name evidence="1" type="ORF">ABF77_03970</name>
</gene>
<dbReference type="EMBL" id="LEDI01000007">
    <property type="protein sequence ID" value="KLQ07007.1"/>
    <property type="molecule type" value="Genomic_DNA"/>
</dbReference>
<dbReference type="AlphaFoldDB" id="A0A837LL78"/>
<dbReference type="RefSeq" id="WP_047368308.1">
    <property type="nucleotide sequence ID" value="NZ_JAHCDG010000002.1"/>
</dbReference>
<comment type="caution">
    <text evidence="1">The sequence shown here is derived from an EMBL/GenBank/DDBJ whole genome shotgun (WGS) entry which is preliminary data.</text>
</comment>
<evidence type="ECO:0000313" key="1">
    <source>
        <dbReference type="EMBL" id="KLQ07007.1"/>
    </source>
</evidence>
<proteinExistence type="predicted"/>